<feature type="active site" description="For RuvC-like nuclease domain" evidence="12">
    <location>
        <position position="8"/>
    </location>
</feature>
<dbReference type="GO" id="GO:0016787">
    <property type="term" value="F:hydrolase activity"/>
    <property type="evidence" value="ECO:0007669"/>
    <property type="project" value="UniProtKB-KW"/>
</dbReference>
<feature type="binding site" evidence="12">
    <location>
        <position position="8"/>
    </location>
    <ligand>
        <name>Mg(2+)</name>
        <dbReference type="ChEBI" id="CHEBI:18420"/>
        <label>2</label>
    </ligand>
</feature>
<dbReference type="NCBIfam" id="TIGR01865">
    <property type="entry name" value="cas_Csn1"/>
    <property type="match status" value="1"/>
</dbReference>
<dbReference type="GO" id="GO:0046872">
    <property type="term" value="F:metal ion binding"/>
    <property type="evidence" value="ECO:0007669"/>
    <property type="project" value="UniProtKB-UniRule"/>
</dbReference>
<dbReference type="InterPro" id="IPR032239">
    <property type="entry name" value="Cas9-BH"/>
</dbReference>
<evidence type="ECO:0000256" key="5">
    <source>
        <dbReference type="ARBA" id="ARBA00022801"/>
    </source>
</evidence>
<dbReference type="PROSITE" id="PS51749">
    <property type="entry name" value="HNH_CAS9"/>
    <property type="match status" value="1"/>
</dbReference>
<evidence type="ECO:0000256" key="7">
    <source>
        <dbReference type="ARBA" id="ARBA00022884"/>
    </source>
</evidence>
<dbReference type="InterPro" id="IPR036397">
    <property type="entry name" value="RNaseH_sf"/>
</dbReference>
<dbReference type="InterPro" id="IPR028629">
    <property type="entry name" value="Cas9"/>
</dbReference>
<feature type="binding site" evidence="12">
    <location>
        <position position="8"/>
    </location>
    <ligand>
        <name>Mg(2+)</name>
        <dbReference type="ChEBI" id="CHEBI:18420"/>
        <label>1</label>
    </ligand>
</feature>
<reference evidence="14 15" key="1">
    <citation type="submission" date="2018-06" db="EMBL/GenBank/DDBJ databases">
        <title>Genomic Encyclopedia of Type Strains, Phase III (KMG-III): the genomes of soil and plant-associated and newly described type strains.</title>
        <authorList>
            <person name="Whitman W."/>
        </authorList>
    </citation>
    <scope>NUCLEOTIDE SEQUENCE [LARGE SCALE GENOMIC DNA]</scope>
    <source>
        <strain evidence="14 15">CECT 7945</strain>
    </source>
</reference>
<evidence type="ECO:0000259" key="13">
    <source>
        <dbReference type="PROSITE" id="PS51749"/>
    </source>
</evidence>
<evidence type="ECO:0000256" key="11">
    <source>
        <dbReference type="ARBA" id="ARBA00046380"/>
    </source>
</evidence>
<dbReference type="Proteomes" id="UP000248054">
    <property type="component" value="Unassembled WGS sequence"/>
</dbReference>
<dbReference type="GO" id="GO:0003677">
    <property type="term" value="F:DNA binding"/>
    <property type="evidence" value="ECO:0007669"/>
    <property type="project" value="UniProtKB-UniRule"/>
</dbReference>
<gene>
    <name evidence="12" type="primary">cas9</name>
    <name evidence="14" type="ORF">DFQ11_103233</name>
</gene>
<comment type="caution">
    <text evidence="14">The sequence shown here is derived from an EMBL/GenBank/DDBJ whole genome shotgun (WGS) entry which is preliminary data.</text>
</comment>
<feature type="binding site" evidence="12">
    <location>
        <position position="764"/>
    </location>
    <ligand>
        <name>Mg(2+)</name>
        <dbReference type="ChEBI" id="CHEBI:18420"/>
        <label>1</label>
    </ligand>
</feature>
<dbReference type="HAMAP" id="MF_01480">
    <property type="entry name" value="Cas9"/>
    <property type="match status" value="1"/>
</dbReference>
<dbReference type="Pfam" id="PF16593">
    <property type="entry name" value="Cas9-BH"/>
    <property type="match status" value="1"/>
</dbReference>
<dbReference type="Pfam" id="PF18541">
    <property type="entry name" value="RuvC_III"/>
    <property type="match status" value="1"/>
</dbReference>
<comment type="domain">
    <text evidence="12">Has 2 endonuclease domains. The discontinuous RuvC-like domain cleaves the target DNA noncomplementary to crRNA while the HNH nuclease domain cleaves the target DNA complementary to crRNA.</text>
</comment>
<dbReference type="GO" id="GO:0051607">
    <property type="term" value="P:defense response to virus"/>
    <property type="evidence" value="ECO:0007669"/>
    <property type="project" value="UniProtKB-UniRule"/>
</dbReference>
<keyword evidence="5 12" id="KW-0378">Hydrolase</keyword>
<dbReference type="InterPro" id="IPR041383">
    <property type="entry name" value="RuvC_III"/>
</dbReference>
<dbReference type="InterPro" id="IPR003615">
    <property type="entry name" value="HNH_nuc"/>
</dbReference>
<keyword evidence="15" id="KW-1185">Reference proteome</keyword>
<evidence type="ECO:0000256" key="10">
    <source>
        <dbReference type="ARBA" id="ARBA00023211"/>
    </source>
</evidence>
<dbReference type="GO" id="GO:0003723">
    <property type="term" value="F:RNA binding"/>
    <property type="evidence" value="ECO:0007669"/>
    <property type="project" value="UniProtKB-UniRule"/>
</dbReference>
<comment type="subunit">
    <text evidence="11 12">Monomer. Binds crRNA and tracrRNA.</text>
</comment>
<evidence type="ECO:0000256" key="9">
    <source>
        <dbReference type="ARBA" id="ARBA00023125"/>
    </source>
</evidence>
<evidence type="ECO:0000256" key="8">
    <source>
        <dbReference type="ARBA" id="ARBA00023118"/>
    </source>
</evidence>
<protein>
    <recommendedName>
        <fullName evidence="12">CRISPR-associated endonuclease Cas9</fullName>
        <ecNumber evidence="12">3.1.-.-</ecNumber>
    </recommendedName>
</protein>
<evidence type="ECO:0000313" key="14">
    <source>
        <dbReference type="EMBL" id="PYE81152.1"/>
    </source>
</evidence>
<keyword evidence="10" id="KW-0464">Manganese</keyword>
<comment type="function">
    <text evidence="12">CRISPR (clustered regularly interspaced short palindromic repeat) is an adaptive immune system that provides protection against mobile genetic elements (viruses, transposable elements and conjugative plasmids). CRISPR clusters contain spacers, sequences complementary to antecedent mobile elements, and target invading nucleic acids. CRISPR clusters are transcribed and processed into CRISPR RNA (crRNA). In type II CRISPR systems correct processing of pre-crRNA requires a trans-encoded small RNA (tracrRNA), endogenous ribonuclease 3 (rnc) and this protein. The tracrRNA serves as a guide for ribonuclease 3-aided processing of pre-crRNA. Subsequently Cas9/crRNA/tracrRNA endonucleolytically cleaves linear or circular dsDNA target complementary to the spacer; Cas9 is inactive in the absence of the 2 guide RNAs (gRNA). Cas9 recognizes the protospacer adjacent motif (PAM) in the CRISPR repeat sequences to help distinguish self versus nonself, as targets within the bacterial CRISPR locus do not have PAMs. PAM recognition is also required for catalytic activity.</text>
</comment>
<organism evidence="14 15">
    <name type="scientific">Winogradskyella epiphytica</name>
    <dbReference type="NCBI Taxonomy" id="262005"/>
    <lineage>
        <taxon>Bacteria</taxon>
        <taxon>Pseudomonadati</taxon>
        <taxon>Bacteroidota</taxon>
        <taxon>Flavobacteriia</taxon>
        <taxon>Flavobacteriales</taxon>
        <taxon>Flavobacteriaceae</taxon>
        <taxon>Winogradskyella</taxon>
    </lineage>
</organism>
<dbReference type="InterPro" id="IPR033114">
    <property type="entry name" value="HNH_CAS9"/>
</dbReference>
<keyword evidence="8 12" id="KW-0051">Antiviral defense</keyword>
<comment type="cofactor">
    <cofactor evidence="1 12">
        <name>Mg(2+)</name>
        <dbReference type="ChEBI" id="CHEBI:18420"/>
    </cofactor>
</comment>
<sequence length="1535" mass="179917">MKKILGLDLGTNSIGWALTTQDFENKIGKIDGIGARIIPLSQDILGKFDSGQSHSQTANRTSYRGVRRLYQRALLRRERLHRVLNILNFLPKHYKESIDFEKHLGQFKNNTEVKLNYRKNEEGKHEFIFMDSFNEMVVEFKAAGKDVKIPLDWTIYYLRTKALKRKITKEELAWVLLNFNQKRGYYQLRGEEEEESKNSKKEFYALKVKEVIATEDKNARGTWYHVLLENNWVYKRQSKESLDNWVGKTKEFIVTTQLEKDGTDKVDKDGNVRRSFSAVDSEKDWIAIKKKTEQDIEQSNKTVGHYIYETLLINPSQKIRGKLVKTIERKFYKQELQKILKTQIQFHPELNDKELYNACLDELYPRNEAHQSNIKNNGFDYLFIDDIIFYQRPLKSKKSTISDCPYEERIFIKDGVRNVQKVKCIAKSNPLFQEFRLWQFLKNLKIHQKENIVNGNIDEDITDSLFTSDNDWVLLFEFLNDKKEVEQKHIIDFLVDNKKIEKSQKKNYRWNYVEDKKYPANETRSSFLSRLKKVKNCNENDFLSKEKEVALWHIIYSVKDKKEYETALETYASKYNLDVNSFVEAFVKYPPFKNDYGAYSEKAIKKILPLMRMGKYWDEEAISDDVKNRILQIQERLESINYDKEVFKGDKEDRLKTIVDDEIPRQFIKSFIDFKDKNPLTGLNTYQACYAVYERHSESGLIKQWKSPNDIDTYLNEFKQHSLRNPIVEQVVTETLRVVRDIWKYYGKGASNFFNEIHVELGREMKNSSDKRKAMSSRNIENENTNQRIKSLLEELKNDSEYDIRPYSPSHQEILKIYEEGVFQNPEVSFSKVKEDEINKIRKSNSPTKSEINKYKLWLEQGYISPYTGQIIPLSKLFSIDYQIEHIIPQSRYFDNSMSNKIICESDVNQLKDNKTAYEFLKNEGGRVVTLSNGNTVKLFTLENYEKHCKQYFKQNRTKLNNLLSEDIPEGFINRQLNDSRYISKIVKTLLSNIVREDGEKEATTKRLVPVTGAITSKLKQDWGLNDKWNEIVAPRFMRLNELTNSKDFGEWDSKINAFRIKVPNEISRGFSKKRIDHRHHALDALIIACCTKKHTNYLGSLNSQRENYGLKASLLIKNKQGDFTKHFQLPWPNFTAEAKDSLEKTIISFKQNLRIINKTNNKTWQWQPQKNGTFKKVLVKQKDATNSKNKTNWAIRKPMHKETVSGAVKIKRIKKGLSNITSYLDKPELIVDKLIKRKINSLLILFDKDLKKVRKHLKETPLVIEGKEITKVKVYEWTENATATRVALNEKFTRKQLESITDSGIIAILERHLQNYIDQDAKERFDLAFNPDGIDALNQNIKALNNGKNHHPIYKVRLYEEGSKFPVGESGAKSTKFVEAAKGTNLFFAIYYDKEKNKRVFETIPLNEVIEHQKQTAALPKDKRLPIQPNNTKGQFLFTLSPNDLVYVPTDEELENESLVDFNNLSKEQVSRVYKVVSFTGNRLYGIPNTVAKPIMNKFEYTSLNKLEFDLNKISIKENCIKLKINRVGNITVM</sequence>
<accession>A0A2V4WWR3</accession>
<evidence type="ECO:0000256" key="1">
    <source>
        <dbReference type="ARBA" id="ARBA00001946"/>
    </source>
</evidence>
<feature type="active site" description="Proton acceptor for HNH nuclease domain" evidence="12">
    <location>
        <position position="886"/>
    </location>
</feature>
<keyword evidence="3 12" id="KW-0479">Metal-binding</keyword>
<evidence type="ECO:0000256" key="3">
    <source>
        <dbReference type="ARBA" id="ARBA00022723"/>
    </source>
</evidence>
<evidence type="ECO:0000256" key="2">
    <source>
        <dbReference type="ARBA" id="ARBA00022722"/>
    </source>
</evidence>
<dbReference type="GO" id="GO:0004519">
    <property type="term" value="F:endonuclease activity"/>
    <property type="evidence" value="ECO:0007669"/>
    <property type="project" value="UniProtKB-UniRule"/>
</dbReference>
<dbReference type="EMBL" id="QJTD01000003">
    <property type="protein sequence ID" value="PYE81152.1"/>
    <property type="molecule type" value="Genomic_DNA"/>
</dbReference>
<keyword evidence="4 12" id="KW-0255">Endonuclease</keyword>
<dbReference type="EC" id="3.1.-.-" evidence="12"/>
<evidence type="ECO:0000256" key="12">
    <source>
        <dbReference type="HAMAP-Rule" id="MF_01480"/>
    </source>
</evidence>
<evidence type="ECO:0000256" key="6">
    <source>
        <dbReference type="ARBA" id="ARBA00022842"/>
    </source>
</evidence>
<dbReference type="OrthoDB" id="9777169at2"/>
<feature type="binding site" evidence="12">
    <location>
        <position position="760"/>
    </location>
    <ligand>
        <name>Mg(2+)</name>
        <dbReference type="ChEBI" id="CHEBI:18420"/>
        <label>1</label>
    </ligand>
</feature>
<feature type="binding site" evidence="12">
    <location>
        <position position="1081"/>
    </location>
    <ligand>
        <name>Mg(2+)</name>
        <dbReference type="ChEBI" id="CHEBI:18420"/>
        <label>2</label>
    </ligand>
</feature>
<dbReference type="Pfam" id="PF13395">
    <property type="entry name" value="HNH_4"/>
    <property type="match status" value="1"/>
</dbReference>
<dbReference type="Gene3D" id="3.30.420.10">
    <property type="entry name" value="Ribonuclease H-like superfamily/Ribonuclease H"/>
    <property type="match status" value="3"/>
</dbReference>
<dbReference type="RefSeq" id="WP_110475762.1">
    <property type="nucleotide sequence ID" value="NZ_BMWQ01000003.1"/>
</dbReference>
<keyword evidence="2 12" id="KW-0540">Nuclease</keyword>
<keyword evidence="6 12" id="KW-0460">Magnesium</keyword>
<feature type="binding site" evidence="12">
    <location>
        <position position="764"/>
    </location>
    <ligand>
        <name>Mg(2+)</name>
        <dbReference type="ChEBI" id="CHEBI:18420"/>
        <label>2</label>
    </ligand>
</feature>
<evidence type="ECO:0000313" key="15">
    <source>
        <dbReference type="Proteomes" id="UP000248054"/>
    </source>
</evidence>
<comment type="similarity">
    <text evidence="12">Belongs to the CRISPR-associated Cas9 family.</text>
</comment>
<keyword evidence="7 12" id="KW-0694">RNA-binding</keyword>
<proteinExistence type="inferred from homology"/>
<evidence type="ECO:0000256" key="4">
    <source>
        <dbReference type="ARBA" id="ARBA00022759"/>
    </source>
</evidence>
<name>A0A2V4WWR3_9FLAO</name>
<feature type="domain" description="HNH Cas9-type" evidence="13">
    <location>
        <begin position="808"/>
        <end position="977"/>
    </location>
</feature>
<keyword evidence="9 12" id="KW-0238">DNA-binding</keyword>
<dbReference type="GO" id="GO:0043571">
    <property type="term" value="P:maintenance of CRISPR repeat elements"/>
    <property type="evidence" value="ECO:0007669"/>
    <property type="project" value="UniProtKB-UniRule"/>
</dbReference>